<dbReference type="InterPro" id="IPR025199">
    <property type="entry name" value="FtsK_4TM"/>
</dbReference>
<dbReference type="Gene3D" id="3.30.980.40">
    <property type="match status" value="1"/>
</dbReference>
<evidence type="ECO:0000256" key="9">
    <source>
        <dbReference type="ARBA" id="ARBA00022989"/>
    </source>
</evidence>
<evidence type="ECO:0000256" key="6">
    <source>
        <dbReference type="ARBA" id="ARBA00022741"/>
    </source>
</evidence>
<dbReference type="GO" id="GO:0005524">
    <property type="term" value="F:ATP binding"/>
    <property type="evidence" value="ECO:0007669"/>
    <property type="project" value="UniProtKB-UniRule"/>
</dbReference>
<dbReference type="GO" id="GO:0007059">
    <property type="term" value="P:chromosome segregation"/>
    <property type="evidence" value="ECO:0007669"/>
    <property type="project" value="UniProtKB-KW"/>
</dbReference>
<dbReference type="Pfam" id="PF09397">
    <property type="entry name" value="FtsK_gamma"/>
    <property type="match status" value="1"/>
</dbReference>
<keyword evidence="8 14" id="KW-0067">ATP-binding</keyword>
<evidence type="ECO:0000256" key="1">
    <source>
        <dbReference type="ARBA" id="ARBA00004651"/>
    </source>
</evidence>
<dbReference type="GO" id="GO:0005886">
    <property type="term" value="C:plasma membrane"/>
    <property type="evidence" value="ECO:0007669"/>
    <property type="project" value="UniProtKB-SubCell"/>
</dbReference>
<dbReference type="InterPro" id="IPR036388">
    <property type="entry name" value="WH-like_DNA-bd_sf"/>
</dbReference>
<evidence type="ECO:0000256" key="7">
    <source>
        <dbReference type="ARBA" id="ARBA00022829"/>
    </source>
</evidence>
<comment type="subcellular location">
    <subcellularLocation>
        <location evidence="1">Cell membrane</location>
        <topology evidence="1">Multi-pass membrane protein</topology>
    </subcellularLocation>
</comment>
<evidence type="ECO:0000256" key="15">
    <source>
        <dbReference type="SAM" id="Phobius"/>
    </source>
</evidence>
<evidence type="ECO:0000256" key="11">
    <source>
        <dbReference type="ARBA" id="ARBA00023136"/>
    </source>
</evidence>
<accession>A0A2H0X7I3</accession>
<keyword evidence="10" id="KW-0238">DNA-binding</keyword>
<organism evidence="17 18">
    <name type="scientific">candidate division WWE3 bacterium CG08_land_8_20_14_0_20_43_13</name>
    <dbReference type="NCBI Taxonomy" id="1975087"/>
    <lineage>
        <taxon>Bacteria</taxon>
        <taxon>Katanobacteria</taxon>
    </lineage>
</organism>
<dbReference type="InterPro" id="IPR027417">
    <property type="entry name" value="P-loop_NTPase"/>
</dbReference>
<evidence type="ECO:0000256" key="14">
    <source>
        <dbReference type="PROSITE-ProRule" id="PRU00289"/>
    </source>
</evidence>
<dbReference type="Pfam" id="PF17854">
    <property type="entry name" value="FtsK_alpha"/>
    <property type="match status" value="1"/>
</dbReference>
<evidence type="ECO:0000256" key="10">
    <source>
        <dbReference type="ARBA" id="ARBA00023125"/>
    </source>
</evidence>
<dbReference type="PANTHER" id="PTHR22683">
    <property type="entry name" value="SPORULATION PROTEIN RELATED"/>
    <property type="match status" value="1"/>
</dbReference>
<evidence type="ECO:0000313" key="18">
    <source>
        <dbReference type="Proteomes" id="UP000231414"/>
    </source>
</evidence>
<dbReference type="PANTHER" id="PTHR22683:SF41">
    <property type="entry name" value="DNA TRANSLOCASE FTSK"/>
    <property type="match status" value="1"/>
</dbReference>
<protein>
    <submittedName>
        <fullName evidence="17">DNA translocase FtsK</fullName>
    </submittedName>
</protein>
<dbReference type="Gene3D" id="1.10.10.10">
    <property type="entry name" value="Winged helix-like DNA-binding domain superfamily/Winged helix DNA-binding domain"/>
    <property type="match status" value="1"/>
</dbReference>
<keyword evidence="3" id="KW-1003">Cell membrane</keyword>
<feature type="transmembrane region" description="Helical" evidence="15">
    <location>
        <begin position="55"/>
        <end position="79"/>
    </location>
</feature>
<dbReference type="GO" id="GO:0003677">
    <property type="term" value="F:DNA binding"/>
    <property type="evidence" value="ECO:0007669"/>
    <property type="project" value="UniProtKB-KW"/>
</dbReference>
<reference evidence="18" key="1">
    <citation type="submission" date="2017-09" db="EMBL/GenBank/DDBJ databases">
        <title>Depth-based differentiation of microbial function through sediment-hosted aquifers and enrichment of novel symbionts in the deep terrestrial subsurface.</title>
        <authorList>
            <person name="Probst A.J."/>
            <person name="Ladd B."/>
            <person name="Jarett J.K."/>
            <person name="Geller-Mcgrath D.E."/>
            <person name="Sieber C.M.K."/>
            <person name="Emerson J.B."/>
            <person name="Anantharaman K."/>
            <person name="Thomas B.C."/>
            <person name="Malmstrom R."/>
            <person name="Stieglmeier M."/>
            <person name="Klingl A."/>
            <person name="Woyke T."/>
            <person name="Ryan C.M."/>
            <person name="Banfield J.F."/>
        </authorList>
    </citation>
    <scope>NUCLEOTIDE SEQUENCE [LARGE SCALE GENOMIC DNA]</scope>
</reference>
<sequence length="767" mass="83517">MFIKRRRGRRRKFSFKIRRGTVYSALSLALFLAAGISFLSFFAEGTLVKEFLQPYLSRFLGWATFFLPPVLGLSGLILSRAFSHKLVQPRILLGLVGLMICAASIFDYFSPSSGASLLGEGGGWVGLTVKKYLVSFAGQGGTILILIICAAGFLMITLNLSFKQISGFFGKNIFPLVKKLQKVTAVLFARLASRKNLNKIEEDASSQENKQTFLDNDFTSLAAQDVKNRKEDSSTGPLQVEILSPSFSPIILKDKNKEASQFSLFSAPVPPSPAAAVPPVIQEKPKRIPKIWQYPPLDLLTDSVSSSADRGDIKQNAAMIEVTLESFGIKVRVVEVNSGPSVTQYVLQAAEGTKIAKIMNLQNDIALALASPTGSVRVEAPIPGRSLIGVELPNNKASIVDLKGILSSPAFRKDRSMLLVGLGLDVAGAIVTSDLGKMPHVLIAGQTGSGKSIMLHAFLLNLLFRRSPEEVRLILVDPKRVEMPLYSGIPHLLTPVITSAEEAISPLKWAVSEMEKRYKLFEKAKVRDLAGYNEFSGFQALPYIVIVVDELASLMVVAPVEMEKNICRLAQMSRATGVHLVLATQRPSVNVLTGLIKANIPCRISFSVASLVDSRVILDQSGAEKLLGKGDMLYVPPTSSKPMRVQGAFVSPSDIKKVVQFLRDQEYQPLTGELLFETENITGFGESESVAGDESLDSLFPDALEVVVRARRASASLLQRRLSIGYARAARLIDQLEMLGAISTGSGSKPRDVLVDDSEMFLKRLNG</sequence>
<dbReference type="InterPro" id="IPR041027">
    <property type="entry name" value="FtsK_alpha"/>
</dbReference>
<dbReference type="PROSITE" id="PS50901">
    <property type="entry name" value="FTSK"/>
    <property type="match status" value="1"/>
</dbReference>
<evidence type="ECO:0000256" key="2">
    <source>
        <dbReference type="ARBA" id="ARBA00006474"/>
    </source>
</evidence>
<evidence type="ECO:0000256" key="4">
    <source>
        <dbReference type="ARBA" id="ARBA00022618"/>
    </source>
</evidence>
<keyword evidence="6 14" id="KW-0547">Nucleotide-binding</keyword>
<dbReference type="InterPro" id="IPR003593">
    <property type="entry name" value="AAA+_ATPase"/>
</dbReference>
<feature type="binding site" evidence="14">
    <location>
        <begin position="445"/>
        <end position="452"/>
    </location>
    <ligand>
        <name>ATP</name>
        <dbReference type="ChEBI" id="CHEBI:30616"/>
    </ligand>
</feature>
<name>A0A2H0X7I3_UNCKA</name>
<dbReference type="Proteomes" id="UP000231414">
    <property type="component" value="Unassembled WGS sequence"/>
</dbReference>
<keyword evidence="9 15" id="KW-1133">Transmembrane helix</keyword>
<dbReference type="InterPro" id="IPR025662">
    <property type="entry name" value="Sigma_54_int_dom_ATP-bd_1"/>
</dbReference>
<comment type="similarity">
    <text evidence="2">Belongs to the FtsK/SpoIIIE/SftA family.</text>
</comment>
<keyword evidence="12" id="KW-0131">Cell cycle</keyword>
<dbReference type="Pfam" id="PF13491">
    <property type="entry name" value="FtsK_4TM"/>
    <property type="match status" value="1"/>
</dbReference>
<gene>
    <name evidence="17" type="ORF">COT52_01450</name>
</gene>
<dbReference type="GO" id="GO:0051301">
    <property type="term" value="P:cell division"/>
    <property type="evidence" value="ECO:0007669"/>
    <property type="project" value="UniProtKB-KW"/>
</dbReference>
<evidence type="ECO:0000259" key="16">
    <source>
        <dbReference type="PROSITE" id="PS50901"/>
    </source>
</evidence>
<dbReference type="SUPFAM" id="SSF46785">
    <property type="entry name" value="Winged helix' DNA-binding domain"/>
    <property type="match status" value="1"/>
</dbReference>
<comment type="caution">
    <text evidence="17">The sequence shown here is derived from an EMBL/GenBank/DDBJ whole genome shotgun (WGS) entry which is preliminary data.</text>
</comment>
<dbReference type="SMART" id="SM00843">
    <property type="entry name" value="Ftsk_gamma"/>
    <property type="match status" value="1"/>
</dbReference>
<feature type="transmembrane region" description="Helical" evidence="15">
    <location>
        <begin position="91"/>
        <end position="109"/>
    </location>
</feature>
<evidence type="ECO:0000313" key="17">
    <source>
        <dbReference type="EMBL" id="PIS20883.1"/>
    </source>
</evidence>
<dbReference type="InterPro" id="IPR002543">
    <property type="entry name" value="FtsK_dom"/>
</dbReference>
<evidence type="ECO:0000256" key="13">
    <source>
        <dbReference type="ARBA" id="ARBA00025923"/>
    </source>
</evidence>
<keyword evidence="5 15" id="KW-0812">Transmembrane</keyword>
<dbReference type="InterPro" id="IPR018541">
    <property type="entry name" value="Ftsk_gamma"/>
</dbReference>
<proteinExistence type="inferred from homology"/>
<dbReference type="SMART" id="SM00382">
    <property type="entry name" value="AAA"/>
    <property type="match status" value="1"/>
</dbReference>
<evidence type="ECO:0000256" key="5">
    <source>
        <dbReference type="ARBA" id="ARBA00022692"/>
    </source>
</evidence>
<comment type="subunit">
    <text evidence="13">Homohexamer. Forms a ring that surrounds DNA.</text>
</comment>
<keyword evidence="11 15" id="KW-0472">Membrane</keyword>
<dbReference type="InterPro" id="IPR050206">
    <property type="entry name" value="FtsK/SpoIIIE/SftA"/>
</dbReference>
<feature type="domain" description="FtsK" evidence="16">
    <location>
        <begin position="427"/>
        <end position="615"/>
    </location>
</feature>
<dbReference type="PROSITE" id="PS00675">
    <property type="entry name" value="SIGMA54_INTERACT_1"/>
    <property type="match status" value="1"/>
</dbReference>
<feature type="transmembrane region" description="Helical" evidence="15">
    <location>
        <begin position="143"/>
        <end position="162"/>
    </location>
</feature>
<evidence type="ECO:0000256" key="3">
    <source>
        <dbReference type="ARBA" id="ARBA00022475"/>
    </source>
</evidence>
<keyword evidence="4" id="KW-0132">Cell division</keyword>
<feature type="transmembrane region" description="Helical" evidence="15">
    <location>
        <begin position="21"/>
        <end position="43"/>
    </location>
</feature>
<dbReference type="AlphaFoldDB" id="A0A2H0X7I3"/>
<dbReference type="InterPro" id="IPR036390">
    <property type="entry name" value="WH_DNA-bd_sf"/>
</dbReference>
<dbReference type="Pfam" id="PF01580">
    <property type="entry name" value="FtsK_SpoIIIE"/>
    <property type="match status" value="1"/>
</dbReference>
<dbReference type="Gene3D" id="3.40.50.300">
    <property type="entry name" value="P-loop containing nucleotide triphosphate hydrolases"/>
    <property type="match status" value="1"/>
</dbReference>
<dbReference type="EMBL" id="PEYW01000021">
    <property type="protein sequence ID" value="PIS20883.1"/>
    <property type="molecule type" value="Genomic_DNA"/>
</dbReference>
<keyword evidence="7" id="KW-0159">Chromosome partition</keyword>
<evidence type="ECO:0000256" key="8">
    <source>
        <dbReference type="ARBA" id="ARBA00022840"/>
    </source>
</evidence>
<evidence type="ECO:0000256" key="12">
    <source>
        <dbReference type="ARBA" id="ARBA00023306"/>
    </source>
</evidence>
<dbReference type="SUPFAM" id="SSF52540">
    <property type="entry name" value="P-loop containing nucleoside triphosphate hydrolases"/>
    <property type="match status" value="1"/>
</dbReference>